<dbReference type="RefSeq" id="XP_018274828.1">
    <property type="nucleotide sequence ID" value="XM_018424700.1"/>
</dbReference>
<accession>A0A0J0XB55</accession>
<evidence type="ECO:0000313" key="2">
    <source>
        <dbReference type="Proteomes" id="UP000053611"/>
    </source>
</evidence>
<keyword evidence="2" id="KW-1185">Reference proteome</keyword>
<name>A0A0J0XB55_9TREE</name>
<sequence length="58" mass="6628">MAMWTIQCLRWPDAADAPASAVIHLAPTCGQRIIKRKPRRCRGPAYRPWRDSDVSGRH</sequence>
<organism evidence="1 2">
    <name type="scientific">Cutaneotrichosporon oleaginosum</name>
    <dbReference type="NCBI Taxonomy" id="879819"/>
    <lineage>
        <taxon>Eukaryota</taxon>
        <taxon>Fungi</taxon>
        <taxon>Dikarya</taxon>
        <taxon>Basidiomycota</taxon>
        <taxon>Agaricomycotina</taxon>
        <taxon>Tremellomycetes</taxon>
        <taxon>Trichosporonales</taxon>
        <taxon>Trichosporonaceae</taxon>
        <taxon>Cutaneotrichosporon</taxon>
    </lineage>
</organism>
<dbReference type="GeneID" id="28985303"/>
<dbReference type="Proteomes" id="UP000053611">
    <property type="component" value="Unassembled WGS sequence"/>
</dbReference>
<protein>
    <submittedName>
        <fullName evidence="1">Uncharacterized protein</fullName>
    </submittedName>
</protein>
<dbReference type="EMBL" id="KQ087320">
    <property type="protein sequence ID" value="KLT38337.1"/>
    <property type="molecule type" value="Genomic_DNA"/>
</dbReference>
<gene>
    <name evidence="1" type="ORF">CC85DRAFT_289614</name>
</gene>
<evidence type="ECO:0000313" key="1">
    <source>
        <dbReference type="EMBL" id="KLT38337.1"/>
    </source>
</evidence>
<proteinExistence type="predicted"/>
<dbReference type="AlphaFoldDB" id="A0A0J0XB55"/>
<reference evidence="1 2" key="1">
    <citation type="submission" date="2015-03" db="EMBL/GenBank/DDBJ databases">
        <title>Genomics and transcriptomics of the oil-accumulating basidiomycete yeast T. oleaginosus allow insights into substrate utilization and the diverse evolutionary trajectories of mating systems in fungi.</title>
        <authorList>
            <consortium name="DOE Joint Genome Institute"/>
            <person name="Kourist R."/>
            <person name="Kracht O."/>
            <person name="Bracharz F."/>
            <person name="Lipzen A."/>
            <person name="Nolan M."/>
            <person name="Ohm R."/>
            <person name="Grigoriev I."/>
            <person name="Sun S."/>
            <person name="Heitman J."/>
            <person name="Bruck T."/>
            <person name="Nowrousian M."/>
        </authorList>
    </citation>
    <scope>NUCLEOTIDE SEQUENCE [LARGE SCALE GENOMIC DNA]</scope>
    <source>
        <strain evidence="1 2">IBC0246</strain>
    </source>
</reference>